<sequence length="358" mass="40429">MEDSDSIIPNPNPNPNLSLPPGCQFFPSEQQLITHYLTLKNNHSPSQNLITEIDLYRYEPFNLPESACFVFGREGKKKHWYCFEKMGRVKRGRGEMRRAGGGYWKRSGSAKDIVCGGVEGVVIGVRKCFVFYLGEFGVGKGGVRTKWIMYEYSLVDHKMAEASYVLCRVFAKSHHRCNISNNVLKSCHENPQTVRHVGIHCDDTPGPVISGSGRIKRSSIDSAENNGSKKICTSGKISDGPPAAVQENTMDFEGDFLELNDLLCEVDNIVTRLVYQDLPCGFDRHFCCHGRESIVIHGKTGHVMAKPVRIRCFILSVLFRLWKTECWRLFLGSLITLVYLEVCRKVFFGYTISRARAV</sequence>
<evidence type="ECO:0000256" key="4">
    <source>
        <dbReference type="ARBA" id="ARBA00023242"/>
    </source>
</evidence>
<proteinExistence type="predicted"/>
<dbReference type="Pfam" id="PF02365">
    <property type="entry name" value="NAM"/>
    <property type="match status" value="1"/>
</dbReference>
<gene>
    <name evidence="7" type="ORF">Tci_002577</name>
</gene>
<keyword evidence="2" id="KW-0238">DNA-binding</keyword>
<evidence type="ECO:0000256" key="1">
    <source>
        <dbReference type="ARBA" id="ARBA00023015"/>
    </source>
</evidence>
<evidence type="ECO:0000256" key="2">
    <source>
        <dbReference type="ARBA" id="ARBA00023125"/>
    </source>
</evidence>
<keyword evidence="1" id="KW-0805">Transcription regulation</keyword>
<keyword evidence="4" id="KW-0539">Nucleus</keyword>
<dbReference type="InterPro" id="IPR003441">
    <property type="entry name" value="NAC-dom"/>
</dbReference>
<dbReference type="InterPro" id="IPR036093">
    <property type="entry name" value="NAC_dom_sf"/>
</dbReference>
<name>A0A6L2J0T4_TANCI</name>
<reference evidence="7" key="1">
    <citation type="journal article" date="2019" name="Sci. Rep.">
        <title>Draft genome of Tanacetum cinerariifolium, the natural source of mosquito coil.</title>
        <authorList>
            <person name="Yamashiro T."/>
            <person name="Shiraishi A."/>
            <person name="Satake H."/>
            <person name="Nakayama K."/>
        </authorList>
    </citation>
    <scope>NUCLEOTIDE SEQUENCE</scope>
</reference>
<dbReference type="GO" id="GO:0006355">
    <property type="term" value="P:regulation of DNA-templated transcription"/>
    <property type="evidence" value="ECO:0007669"/>
    <property type="project" value="InterPro"/>
</dbReference>
<dbReference type="GO" id="GO:0003677">
    <property type="term" value="F:DNA binding"/>
    <property type="evidence" value="ECO:0007669"/>
    <property type="project" value="UniProtKB-KW"/>
</dbReference>
<organism evidence="7">
    <name type="scientific">Tanacetum cinerariifolium</name>
    <name type="common">Dalmatian daisy</name>
    <name type="synonym">Chrysanthemum cinerariifolium</name>
    <dbReference type="NCBI Taxonomy" id="118510"/>
    <lineage>
        <taxon>Eukaryota</taxon>
        <taxon>Viridiplantae</taxon>
        <taxon>Streptophyta</taxon>
        <taxon>Embryophyta</taxon>
        <taxon>Tracheophyta</taxon>
        <taxon>Spermatophyta</taxon>
        <taxon>Magnoliopsida</taxon>
        <taxon>eudicotyledons</taxon>
        <taxon>Gunneridae</taxon>
        <taxon>Pentapetalae</taxon>
        <taxon>asterids</taxon>
        <taxon>campanulids</taxon>
        <taxon>Asterales</taxon>
        <taxon>Asteraceae</taxon>
        <taxon>Asteroideae</taxon>
        <taxon>Anthemideae</taxon>
        <taxon>Anthemidinae</taxon>
        <taxon>Tanacetum</taxon>
    </lineage>
</organism>
<dbReference type="EMBL" id="BKCJ010000170">
    <property type="protein sequence ID" value="GEU30599.1"/>
    <property type="molecule type" value="Genomic_DNA"/>
</dbReference>
<dbReference type="AlphaFoldDB" id="A0A6L2J0T4"/>
<evidence type="ECO:0000259" key="6">
    <source>
        <dbReference type="PROSITE" id="PS51005"/>
    </source>
</evidence>
<accession>A0A6L2J0T4</accession>
<evidence type="ECO:0000256" key="3">
    <source>
        <dbReference type="ARBA" id="ARBA00023163"/>
    </source>
</evidence>
<feature type="region of interest" description="Disordered" evidence="5">
    <location>
        <begin position="1"/>
        <end position="20"/>
    </location>
</feature>
<dbReference type="PROSITE" id="PS51005">
    <property type="entry name" value="NAC"/>
    <property type="match status" value="1"/>
</dbReference>
<evidence type="ECO:0000313" key="7">
    <source>
        <dbReference type="EMBL" id="GEU30599.1"/>
    </source>
</evidence>
<evidence type="ECO:0000256" key="5">
    <source>
        <dbReference type="SAM" id="MobiDB-lite"/>
    </source>
</evidence>
<dbReference type="PANTHER" id="PTHR31719">
    <property type="entry name" value="NAC TRANSCRIPTION FACTOR 56"/>
    <property type="match status" value="1"/>
</dbReference>
<keyword evidence="3" id="KW-0804">Transcription</keyword>
<protein>
    <submittedName>
        <fullName evidence="7">NAC domain-containing protein 19-like isoform X1</fullName>
    </submittedName>
</protein>
<dbReference type="SUPFAM" id="SSF101941">
    <property type="entry name" value="NAC domain"/>
    <property type="match status" value="1"/>
</dbReference>
<feature type="domain" description="NAC" evidence="6">
    <location>
        <begin position="19"/>
        <end position="172"/>
    </location>
</feature>
<dbReference type="Gene3D" id="2.170.150.80">
    <property type="entry name" value="NAC domain"/>
    <property type="match status" value="1"/>
</dbReference>
<comment type="caution">
    <text evidence="7">The sequence shown here is derived from an EMBL/GenBank/DDBJ whole genome shotgun (WGS) entry which is preliminary data.</text>
</comment>
<dbReference type="PANTHER" id="PTHR31719:SF43">
    <property type="entry name" value="NAC TRANSCRIPTION FACTOR 56"/>
    <property type="match status" value="1"/>
</dbReference>